<accession>A0ABR3EK27</accession>
<comment type="caution">
    <text evidence="1">The sequence shown here is derived from an EMBL/GenBank/DDBJ whole genome shotgun (WGS) entry which is preliminary data.</text>
</comment>
<organism evidence="1 2">
    <name type="scientific">Marasmius crinis-equi</name>
    <dbReference type="NCBI Taxonomy" id="585013"/>
    <lineage>
        <taxon>Eukaryota</taxon>
        <taxon>Fungi</taxon>
        <taxon>Dikarya</taxon>
        <taxon>Basidiomycota</taxon>
        <taxon>Agaricomycotina</taxon>
        <taxon>Agaricomycetes</taxon>
        <taxon>Agaricomycetidae</taxon>
        <taxon>Agaricales</taxon>
        <taxon>Marasmiineae</taxon>
        <taxon>Marasmiaceae</taxon>
        <taxon>Marasmius</taxon>
    </lineage>
</organism>
<evidence type="ECO:0000313" key="1">
    <source>
        <dbReference type="EMBL" id="KAL0563249.1"/>
    </source>
</evidence>
<protein>
    <submittedName>
        <fullName evidence="1">Uncharacterized protein</fullName>
    </submittedName>
</protein>
<feature type="non-terminal residue" evidence="1">
    <location>
        <position position="219"/>
    </location>
</feature>
<reference evidence="1 2" key="1">
    <citation type="submission" date="2024-02" db="EMBL/GenBank/DDBJ databases">
        <title>A draft genome for the cacao thread blight pathogen Marasmius crinis-equi.</title>
        <authorList>
            <person name="Cohen S.P."/>
            <person name="Baruah I.K."/>
            <person name="Amoako-Attah I."/>
            <person name="Bukari Y."/>
            <person name="Meinhardt L.W."/>
            <person name="Bailey B.A."/>
        </authorList>
    </citation>
    <scope>NUCLEOTIDE SEQUENCE [LARGE SCALE GENOMIC DNA]</scope>
    <source>
        <strain evidence="1 2">GH-76</strain>
    </source>
</reference>
<gene>
    <name evidence="1" type="ORF">V5O48_018827</name>
</gene>
<sequence>MDILLSESLVARHPNSPTQLSHIITTQESDNLLQVVTTLTFFDRQKSVSWHLSGLVQEGSTHVNISCILFWIDVGDLDGPGGHTLEANLLLAQSKKCKVTVIFVGFQDSAQEEALLKLIPRLEMRHRAQCLECQCISQGLEQVYSLSLAMNTYHVVLPHSPLFTNANKLKYTHMLLQLDGISVPRVKSVTQWFLSWRQLIDHLDRQVNMLSEEDEGLEL</sequence>
<evidence type="ECO:0000313" key="2">
    <source>
        <dbReference type="Proteomes" id="UP001465976"/>
    </source>
</evidence>
<dbReference type="EMBL" id="JBAHYK010003738">
    <property type="protein sequence ID" value="KAL0563249.1"/>
    <property type="molecule type" value="Genomic_DNA"/>
</dbReference>
<proteinExistence type="predicted"/>
<name>A0ABR3EK27_9AGAR</name>
<dbReference type="Proteomes" id="UP001465976">
    <property type="component" value="Unassembled WGS sequence"/>
</dbReference>
<keyword evidence="2" id="KW-1185">Reference proteome</keyword>